<accession>A0A8E5MJ92</accession>
<dbReference type="EMBL" id="CP072756">
    <property type="protein sequence ID" value="QUC21382.1"/>
    <property type="molecule type" value="Genomic_DNA"/>
</dbReference>
<evidence type="ECO:0000313" key="1">
    <source>
        <dbReference type="EMBL" id="QUC21382.1"/>
    </source>
</evidence>
<protein>
    <submittedName>
        <fullName evidence="1">Uncharacterized protein</fullName>
    </submittedName>
</protein>
<name>A0A8E5MJ92_USTVR</name>
<dbReference type="GeneID" id="66066402"/>
<evidence type="ECO:0000313" key="2">
    <source>
        <dbReference type="Proteomes" id="UP000027002"/>
    </source>
</evidence>
<dbReference type="Proteomes" id="UP000027002">
    <property type="component" value="Chromosome 4"/>
</dbReference>
<dbReference type="KEGG" id="uvi:66066402"/>
<gene>
    <name evidence="1" type="ORF">UV8b_05625</name>
</gene>
<keyword evidence="2" id="KW-1185">Reference proteome</keyword>
<organism evidence="1 2">
    <name type="scientific">Ustilaginoidea virens</name>
    <name type="common">Rice false smut fungus</name>
    <name type="synonym">Villosiclava virens</name>
    <dbReference type="NCBI Taxonomy" id="1159556"/>
    <lineage>
        <taxon>Eukaryota</taxon>
        <taxon>Fungi</taxon>
        <taxon>Dikarya</taxon>
        <taxon>Ascomycota</taxon>
        <taxon>Pezizomycotina</taxon>
        <taxon>Sordariomycetes</taxon>
        <taxon>Hypocreomycetidae</taxon>
        <taxon>Hypocreales</taxon>
        <taxon>Clavicipitaceae</taxon>
        <taxon>Ustilaginoidea</taxon>
    </lineage>
</organism>
<dbReference type="RefSeq" id="XP_042999055.1">
    <property type="nucleotide sequence ID" value="XM_043143122.1"/>
</dbReference>
<proteinExistence type="predicted"/>
<reference evidence="1" key="1">
    <citation type="submission" date="2020-03" db="EMBL/GenBank/DDBJ databases">
        <title>A mixture of massive structural variations and highly conserved coding sequences in Ustilaginoidea virens genome.</title>
        <authorList>
            <person name="Zhang K."/>
            <person name="Zhao Z."/>
            <person name="Zhang Z."/>
            <person name="Li Y."/>
            <person name="Hsiang T."/>
            <person name="Sun W."/>
        </authorList>
    </citation>
    <scope>NUCLEOTIDE SEQUENCE</scope>
    <source>
        <strain evidence="1">UV-8b</strain>
    </source>
</reference>
<dbReference type="AlphaFoldDB" id="A0A8E5MJ92"/>
<sequence length="109" mass="11831">MPWAALNAPTSIPDFWDDRDADHILGNLARKCGVEARHEYRLFITRTTSFITFTNTALHQGRLQVSSPATSPAAASHVQSRDGWELVILIGSGQGYLCLRVPAAPSAVA</sequence>